<name>A0A0F8WRD6_9ZZZZ</name>
<organism evidence="1">
    <name type="scientific">marine sediment metagenome</name>
    <dbReference type="NCBI Taxonomy" id="412755"/>
    <lineage>
        <taxon>unclassified sequences</taxon>
        <taxon>metagenomes</taxon>
        <taxon>ecological metagenomes</taxon>
    </lineage>
</organism>
<accession>A0A0F8WRD6</accession>
<comment type="caution">
    <text evidence="1">The sequence shown here is derived from an EMBL/GenBank/DDBJ whole genome shotgun (WGS) entry which is preliminary data.</text>
</comment>
<proteinExistence type="predicted"/>
<feature type="non-terminal residue" evidence="1">
    <location>
        <position position="44"/>
    </location>
</feature>
<evidence type="ECO:0000313" key="1">
    <source>
        <dbReference type="EMBL" id="KKK50885.1"/>
    </source>
</evidence>
<sequence>MKDLKVAYDDSVRDASGKIVQFAYGEDSLDVSKTKNGIIDIKEI</sequence>
<gene>
    <name evidence="1" type="ORF">LCGC14_3120570</name>
</gene>
<reference evidence="1" key="1">
    <citation type="journal article" date="2015" name="Nature">
        <title>Complex archaea that bridge the gap between prokaryotes and eukaryotes.</title>
        <authorList>
            <person name="Spang A."/>
            <person name="Saw J.H."/>
            <person name="Jorgensen S.L."/>
            <person name="Zaremba-Niedzwiedzka K."/>
            <person name="Martijn J."/>
            <person name="Lind A.E."/>
            <person name="van Eijk R."/>
            <person name="Schleper C."/>
            <person name="Guy L."/>
            <person name="Ettema T.J."/>
        </authorList>
    </citation>
    <scope>NUCLEOTIDE SEQUENCE</scope>
</reference>
<dbReference type="Gene3D" id="6.20.50.80">
    <property type="match status" value="1"/>
</dbReference>
<dbReference type="SUPFAM" id="SSF64484">
    <property type="entry name" value="beta and beta-prime subunits of DNA dependent RNA-polymerase"/>
    <property type="match status" value="1"/>
</dbReference>
<protein>
    <submittedName>
        <fullName evidence="1">Uncharacterized protein</fullName>
    </submittedName>
</protein>
<dbReference type="EMBL" id="LAZR01067794">
    <property type="protein sequence ID" value="KKK50885.1"/>
    <property type="molecule type" value="Genomic_DNA"/>
</dbReference>
<dbReference type="AlphaFoldDB" id="A0A0F8WRD6"/>